<evidence type="ECO:0000256" key="1">
    <source>
        <dbReference type="PROSITE-ProRule" id="PRU00339"/>
    </source>
</evidence>
<sequence length="1082" mass="117350">MRMREPGGNERDGVVPAVRNDVSGTVTGSVIQAHTIHGGVLNQHVTADAGPRYRLEPMSPPRRPVNELSLSQLLATRNGVVDFAGRDEEQARLRRWRDDDAGLAALLVHGPGGQGKTRLAARFAAESRRAGWGVTAVRHVGEVRRGGTESWEAGTAGVLGVVDYAERWPLEDLLGLAADLSPRTGVRLLLVARSSPWWAGTRHDFANLGFEVDQLRLGSLAATALERQALFDQARDRFAEVLGVRDPQRVHGPADLADEAFGLVLAVHMAALAAVDAHARGERAPDDPAALSAYLLDREHAYWQRLHGGGRARTRPETMGRTVFTAILTRPLGYETAISILDRAGVSSSAEPPAIVLEDHRVCYPPADAGTVLEPLYPDRLAEDFIAILTPGHRTGGYEPDAWAATMPARLLTDDQHPPPPGVVQSAFTMLTEAARRWPHLAHRQLAPLLRERPQLALEAGGAVLAALADLPELDPAVLEAIDDVLPVRRVDLDVGIAALATRVTEHRLATETGAVSRARLHAVLADRLSAAGRYTEALAAARQALEIRRELAALLPLFLPDLARSEAKLGACLGDLGQYEQALVATREAQRIYQALADDQPEVFQPNLAEVLDHHGIWLSKLSRHNEALAVSEQAVLLYRGLSRTEQQAYQVGLAKSLQNLAVQLTELGHHDLALAATRESIHLWRELRESQPQVHQAELALALSNLGGTLHMLKRHGEGLDAALEAIAGYRLVAEANPAAFRPELSRALHNLGNLLSKVGRHEQALAAIQEAVQIRRGLSQTRRRDFALELAVSLDCLADELSLLGSHGEATDAAQQAVLIQRELAGTAPGRARPGLAGALMRLSATLSKAGAARQALIAAREAVALYRTLAAADPEAFRTKLAASLNSLGNRLTALGRWAAARPELEEAVEIGRRLDADAEFVGPLRNLAVCLSALGEMEKALSAAQETVQIYRRLADVDPHAYRSEFARQLSDLGAWLVPFGRFEEARTASEEAVRVYRALAQADPAAFEPRLARALHNLGAWLIGLGRWRQAHTSLDEAVRLRRELARDHPREFQAALAESQEALAYVQHVLSPDTP</sequence>
<proteinExistence type="predicted"/>
<dbReference type="Pfam" id="PF13374">
    <property type="entry name" value="TPR_10"/>
    <property type="match status" value="3"/>
</dbReference>
<dbReference type="SMART" id="SM00028">
    <property type="entry name" value="TPR"/>
    <property type="match status" value="9"/>
</dbReference>
<dbReference type="InterPro" id="IPR027417">
    <property type="entry name" value="P-loop_NTPase"/>
</dbReference>
<reference evidence="3 4" key="1">
    <citation type="submission" date="2019-10" db="EMBL/GenBank/DDBJ databases">
        <title>Whole genome shotgun sequence of Acrocarpospora pleiomorpha NBRC 16267.</title>
        <authorList>
            <person name="Ichikawa N."/>
            <person name="Kimura A."/>
            <person name="Kitahashi Y."/>
            <person name="Komaki H."/>
            <person name="Oguchi A."/>
        </authorList>
    </citation>
    <scope>NUCLEOTIDE SEQUENCE [LARGE SCALE GENOMIC DNA]</scope>
    <source>
        <strain evidence="3 4">NBRC 16267</strain>
    </source>
</reference>
<dbReference type="Gene3D" id="1.25.40.10">
    <property type="entry name" value="Tetratricopeptide repeat domain"/>
    <property type="match status" value="4"/>
</dbReference>
<keyword evidence="4" id="KW-1185">Reference proteome</keyword>
<evidence type="ECO:0000313" key="4">
    <source>
        <dbReference type="Proteomes" id="UP000377595"/>
    </source>
</evidence>
<dbReference type="SUPFAM" id="SSF48452">
    <property type="entry name" value="TPR-like"/>
    <property type="match status" value="2"/>
</dbReference>
<feature type="repeat" description="TPR" evidence="1">
    <location>
        <begin position="748"/>
        <end position="781"/>
    </location>
</feature>
<evidence type="ECO:0000313" key="3">
    <source>
        <dbReference type="EMBL" id="GES18368.1"/>
    </source>
</evidence>
<feature type="domain" description="Anaphase-promoting complex subunit 5" evidence="2">
    <location>
        <begin position="639"/>
        <end position="691"/>
    </location>
</feature>
<dbReference type="InterPro" id="IPR026000">
    <property type="entry name" value="Apc5_dom"/>
</dbReference>
<dbReference type="PANTHER" id="PTHR19959:SF119">
    <property type="entry name" value="FUNGAL LIPASE-LIKE DOMAIN-CONTAINING PROTEIN"/>
    <property type="match status" value="1"/>
</dbReference>
<dbReference type="InterPro" id="IPR011990">
    <property type="entry name" value="TPR-like_helical_dom_sf"/>
</dbReference>
<name>A0A5M3XJU8_9ACTN</name>
<accession>A0A5M3XJU8</accession>
<dbReference type="SUPFAM" id="SSF52540">
    <property type="entry name" value="P-loop containing nucleoside triphosphate hydrolases"/>
    <property type="match status" value="1"/>
</dbReference>
<dbReference type="PANTHER" id="PTHR19959">
    <property type="entry name" value="KINESIN LIGHT CHAIN"/>
    <property type="match status" value="1"/>
</dbReference>
<dbReference type="Gene3D" id="3.40.50.300">
    <property type="entry name" value="P-loop containing nucleotide triphosphate hydrolases"/>
    <property type="match status" value="1"/>
</dbReference>
<dbReference type="InterPro" id="IPR019734">
    <property type="entry name" value="TPR_rpt"/>
</dbReference>
<comment type="caution">
    <text evidence="3">The sequence shown here is derived from an EMBL/GenBank/DDBJ whole genome shotgun (WGS) entry which is preliminary data.</text>
</comment>
<dbReference type="Proteomes" id="UP000377595">
    <property type="component" value="Unassembled WGS sequence"/>
</dbReference>
<protein>
    <recommendedName>
        <fullName evidence="2">Anaphase-promoting complex subunit 5 domain-containing protein</fullName>
    </recommendedName>
</protein>
<evidence type="ECO:0000259" key="2">
    <source>
        <dbReference type="Pfam" id="PF12862"/>
    </source>
</evidence>
<dbReference type="Pfam" id="PF13424">
    <property type="entry name" value="TPR_12"/>
    <property type="match status" value="1"/>
</dbReference>
<dbReference type="Pfam" id="PF12862">
    <property type="entry name" value="ANAPC5"/>
    <property type="match status" value="2"/>
</dbReference>
<feature type="domain" description="Anaphase-promoting complex subunit 5" evidence="2">
    <location>
        <begin position="931"/>
        <end position="961"/>
    </location>
</feature>
<gene>
    <name evidence="3" type="ORF">Aple_012630</name>
</gene>
<keyword evidence="1" id="KW-0802">TPR repeat</keyword>
<dbReference type="AlphaFoldDB" id="A0A5M3XJU8"/>
<dbReference type="EMBL" id="BLAF01000007">
    <property type="protein sequence ID" value="GES18368.1"/>
    <property type="molecule type" value="Genomic_DNA"/>
</dbReference>
<organism evidence="3 4">
    <name type="scientific">Acrocarpospora pleiomorpha</name>
    <dbReference type="NCBI Taxonomy" id="90975"/>
    <lineage>
        <taxon>Bacteria</taxon>
        <taxon>Bacillati</taxon>
        <taxon>Actinomycetota</taxon>
        <taxon>Actinomycetes</taxon>
        <taxon>Streptosporangiales</taxon>
        <taxon>Streptosporangiaceae</taxon>
        <taxon>Acrocarpospora</taxon>
    </lineage>
</organism>
<dbReference type="PROSITE" id="PS50005">
    <property type="entry name" value="TPR"/>
    <property type="match status" value="1"/>
</dbReference>